<accession>A0A8T0XHX5</accession>
<gene>
    <name evidence="3" type="ORF">PVAP13_1KG478500</name>
</gene>
<dbReference type="EMBL" id="CM029037">
    <property type="protein sequence ID" value="KAG2661051.1"/>
    <property type="molecule type" value="Genomic_DNA"/>
</dbReference>
<dbReference type="OrthoDB" id="10489714at2759"/>
<evidence type="ECO:0000313" key="3">
    <source>
        <dbReference type="EMBL" id="KAG2661051.1"/>
    </source>
</evidence>
<organism evidence="3 4">
    <name type="scientific">Panicum virgatum</name>
    <name type="common">Blackwell switchgrass</name>
    <dbReference type="NCBI Taxonomy" id="38727"/>
    <lineage>
        <taxon>Eukaryota</taxon>
        <taxon>Viridiplantae</taxon>
        <taxon>Streptophyta</taxon>
        <taxon>Embryophyta</taxon>
        <taxon>Tracheophyta</taxon>
        <taxon>Spermatophyta</taxon>
        <taxon>Magnoliopsida</taxon>
        <taxon>Liliopsida</taxon>
        <taxon>Poales</taxon>
        <taxon>Poaceae</taxon>
        <taxon>PACMAD clade</taxon>
        <taxon>Panicoideae</taxon>
        <taxon>Panicodae</taxon>
        <taxon>Paniceae</taxon>
        <taxon>Panicinae</taxon>
        <taxon>Panicum</taxon>
        <taxon>Panicum sect. Hiantes</taxon>
    </lineage>
</organism>
<sequence>MAFVCRLCGLVWPTTELLTQHFLEHGWAHRRLSAMPPPAAPRPMMPPVLRAPPPAMMAPAQPLLPHNFLLMSTAPSLAPPRPAPPPGVRRMAMVAPPVQPPAASPAPAPVAFVGPGNTIRMVPLRPNPAFWARHRSGLEPFVEYLSIVRPRPASPSPSFEDWIQDADSSEDEE</sequence>
<reference evidence="3" key="1">
    <citation type="submission" date="2020-05" db="EMBL/GenBank/DDBJ databases">
        <title>WGS assembly of Panicum virgatum.</title>
        <authorList>
            <person name="Lovell J.T."/>
            <person name="Jenkins J."/>
            <person name="Shu S."/>
            <person name="Juenger T.E."/>
            <person name="Schmutz J."/>
        </authorList>
    </citation>
    <scope>NUCLEOTIDE SEQUENCE</scope>
    <source>
        <strain evidence="3">AP13</strain>
    </source>
</reference>
<evidence type="ECO:0000259" key="2">
    <source>
        <dbReference type="PROSITE" id="PS00028"/>
    </source>
</evidence>
<evidence type="ECO:0000256" key="1">
    <source>
        <dbReference type="SAM" id="MobiDB-lite"/>
    </source>
</evidence>
<dbReference type="AlphaFoldDB" id="A0A8T0XHX5"/>
<feature type="compositionally biased region" description="Acidic residues" evidence="1">
    <location>
        <begin position="162"/>
        <end position="173"/>
    </location>
</feature>
<keyword evidence="4" id="KW-1185">Reference proteome</keyword>
<dbReference type="InterPro" id="IPR013087">
    <property type="entry name" value="Znf_C2H2_type"/>
</dbReference>
<evidence type="ECO:0000313" key="4">
    <source>
        <dbReference type="Proteomes" id="UP000823388"/>
    </source>
</evidence>
<protein>
    <recommendedName>
        <fullName evidence="2">C2H2-type domain-containing protein</fullName>
    </recommendedName>
</protein>
<feature type="region of interest" description="Disordered" evidence="1">
    <location>
        <begin position="150"/>
        <end position="173"/>
    </location>
</feature>
<dbReference type="Proteomes" id="UP000823388">
    <property type="component" value="Chromosome 1K"/>
</dbReference>
<feature type="domain" description="C2H2-type" evidence="2">
    <location>
        <begin position="5"/>
        <end position="25"/>
    </location>
</feature>
<dbReference type="PROSITE" id="PS00028">
    <property type="entry name" value="ZINC_FINGER_C2H2_1"/>
    <property type="match status" value="1"/>
</dbReference>
<proteinExistence type="predicted"/>
<name>A0A8T0XHX5_PANVG</name>
<comment type="caution">
    <text evidence="3">The sequence shown here is derived from an EMBL/GenBank/DDBJ whole genome shotgun (WGS) entry which is preliminary data.</text>
</comment>